<name>A0A0F9LNV6_9ZZZZ</name>
<protein>
    <submittedName>
        <fullName evidence="1">Uncharacterized protein</fullName>
    </submittedName>
</protein>
<dbReference type="EMBL" id="LAZR01006898">
    <property type="protein sequence ID" value="KKM88901.1"/>
    <property type="molecule type" value="Genomic_DNA"/>
</dbReference>
<sequence>MKLNKADMVFMANRINTFVDLVQDPQGYFARPLPDGLPESFDLKVTGAALYLLVDCYLRGQGFRMHPRSKTNEIAMEAMTAVMEAVDQEVEDRPHMYPKLEGAIGRGRAAVELDLVTQGYSLWEKEPDEASPPEVLSSTRLYLVRWSNPKPSICLVSAPDEAHVLRLMDEIGDPSYCRVEEYHGPLEVSIDLNLKYHREETKVDGVTENHTVIDDVDECVEVPTWEMFTVTEQGLEMKEELIRLAFPNYSAYYKELWDRDGEEITPADEARCREAIQRDFDTEERRVQYLLSEPEKDEGQDVGGV</sequence>
<gene>
    <name evidence="1" type="ORF">LCGC14_1254080</name>
</gene>
<reference evidence="1" key="1">
    <citation type="journal article" date="2015" name="Nature">
        <title>Complex archaea that bridge the gap between prokaryotes and eukaryotes.</title>
        <authorList>
            <person name="Spang A."/>
            <person name="Saw J.H."/>
            <person name="Jorgensen S.L."/>
            <person name="Zaremba-Niedzwiedzka K."/>
            <person name="Martijn J."/>
            <person name="Lind A.E."/>
            <person name="van Eijk R."/>
            <person name="Schleper C."/>
            <person name="Guy L."/>
            <person name="Ettema T.J."/>
        </authorList>
    </citation>
    <scope>NUCLEOTIDE SEQUENCE</scope>
</reference>
<evidence type="ECO:0000313" key="1">
    <source>
        <dbReference type="EMBL" id="KKM88901.1"/>
    </source>
</evidence>
<comment type="caution">
    <text evidence="1">The sequence shown here is derived from an EMBL/GenBank/DDBJ whole genome shotgun (WGS) entry which is preliminary data.</text>
</comment>
<dbReference type="AlphaFoldDB" id="A0A0F9LNV6"/>
<proteinExistence type="predicted"/>
<accession>A0A0F9LNV6</accession>
<organism evidence="1">
    <name type="scientific">marine sediment metagenome</name>
    <dbReference type="NCBI Taxonomy" id="412755"/>
    <lineage>
        <taxon>unclassified sequences</taxon>
        <taxon>metagenomes</taxon>
        <taxon>ecological metagenomes</taxon>
    </lineage>
</organism>